<protein>
    <submittedName>
        <fullName evidence="2">Cleavage/polyadenylation specificity factor A subunit N-terminal domain-containing protein</fullName>
    </submittedName>
</protein>
<keyword evidence="1" id="KW-1185">Reference proteome</keyword>
<evidence type="ECO:0000313" key="2">
    <source>
        <dbReference type="WBParaSite" id="PEQ_0000021101-mRNA-1"/>
    </source>
</evidence>
<dbReference type="Proteomes" id="UP000887564">
    <property type="component" value="Unplaced"/>
</dbReference>
<proteinExistence type="predicted"/>
<sequence>MGVFQSLHRLCLDIGSVFMDVQFMNDTTLFVLCADHQRTVLEYSLSDNSLSGKAISKEALSMASDEFVVDMEAHPDGTILVGSKGTLRIIDTHQTVIFLYLCLMSSGNLNPKFCFRIETLKLENDFILCRLNFFCILRIPMKNTGSHYQ</sequence>
<dbReference type="AlphaFoldDB" id="A0A914R6B4"/>
<evidence type="ECO:0000313" key="1">
    <source>
        <dbReference type="Proteomes" id="UP000887564"/>
    </source>
</evidence>
<reference evidence="2" key="1">
    <citation type="submission" date="2022-11" db="UniProtKB">
        <authorList>
            <consortium name="WormBaseParasite"/>
        </authorList>
    </citation>
    <scope>IDENTIFICATION</scope>
</reference>
<organism evidence="1 2">
    <name type="scientific">Parascaris equorum</name>
    <name type="common">Equine roundworm</name>
    <dbReference type="NCBI Taxonomy" id="6256"/>
    <lineage>
        <taxon>Eukaryota</taxon>
        <taxon>Metazoa</taxon>
        <taxon>Ecdysozoa</taxon>
        <taxon>Nematoda</taxon>
        <taxon>Chromadorea</taxon>
        <taxon>Rhabditida</taxon>
        <taxon>Spirurina</taxon>
        <taxon>Ascaridomorpha</taxon>
        <taxon>Ascaridoidea</taxon>
        <taxon>Ascarididae</taxon>
        <taxon>Parascaris</taxon>
    </lineage>
</organism>
<dbReference type="WBParaSite" id="PEQ_0000021101-mRNA-1">
    <property type="protein sequence ID" value="PEQ_0000021101-mRNA-1"/>
    <property type="gene ID" value="PEQ_0000021101"/>
</dbReference>
<name>A0A914R6B4_PAREQ</name>
<accession>A0A914R6B4</accession>